<name>A0AAE0KRR8_9CHLO</name>
<feature type="signal peptide" evidence="1">
    <location>
        <begin position="1"/>
        <end position="33"/>
    </location>
</feature>
<keyword evidence="3" id="KW-1185">Reference proteome</keyword>
<gene>
    <name evidence="2" type="ORF">CYMTET_32889</name>
</gene>
<evidence type="ECO:0000313" key="3">
    <source>
        <dbReference type="Proteomes" id="UP001190700"/>
    </source>
</evidence>
<evidence type="ECO:0000256" key="1">
    <source>
        <dbReference type="SAM" id="SignalP"/>
    </source>
</evidence>
<reference evidence="2 3" key="1">
    <citation type="journal article" date="2015" name="Genome Biol. Evol.">
        <title>Comparative Genomics of a Bacterivorous Green Alga Reveals Evolutionary Causalities and Consequences of Phago-Mixotrophic Mode of Nutrition.</title>
        <authorList>
            <person name="Burns J.A."/>
            <person name="Paasch A."/>
            <person name="Narechania A."/>
            <person name="Kim E."/>
        </authorList>
    </citation>
    <scope>NUCLEOTIDE SEQUENCE [LARGE SCALE GENOMIC DNA]</scope>
    <source>
        <strain evidence="2 3">PLY_AMNH</strain>
    </source>
</reference>
<dbReference type="EMBL" id="LGRX02019859">
    <property type="protein sequence ID" value="KAK3258049.1"/>
    <property type="molecule type" value="Genomic_DNA"/>
</dbReference>
<dbReference type="AlphaFoldDB" id="A0AAE0KRR8"/>
<comment type="caution">
    <text evidence="2">The sequence shown here is derived from an EMBL/GenBank/DDBJ whole genome shotgun (WGS) entry which is preliminary data.</text>
</comment>
<accession>A0AAE0KRR8</accession>
<feature type="chain" id="PRO_5041956524" evidence="1">
    <location>
        <begin position="34"/>
        <end position="574"/>
    </location>
</feature>
<evidence type="ECO:0000313" key="2">
    <source>
        <dbReference type="EMBL" id="KAK3258049.1"/>
    </source>
</evidence>
<organism evidence="2 3">
    <name type="scientific">Cymbomonas tetramitiformis</name>
    <dbReference type="NCBI Taxonomy" id="36881"/>
    <lineage>
        <taxon>Eukaryota</taxon>
        <taxon>Viridiplantae</taxon>
        <taxon>Chlorophyta</taxon>
        <taxon>Pyramimonadophyceae</taxon>
        <taxon>Pyramimonadales</taxon>
        <taxon>Pyramimonadaceae</taxon>
        <taxon>Cymbomonas</taxon>
    </lineage>
</organism>
<keyword evidence="1" id="KW-0732">Signal</keyword>
<sequence length="574" mass="61765">MTTRMGGKGNGESTLLRNYLPLLVACLAWSAQAEDIVLDPKKTGGDTVALIIFPGSELASDQYTSTAEAIQDAASSSIWVGIVDAASSTQFDSAIPRILASMSAKGMSASKTFYASHSPAESALLQDYLSASIEEKSQPDGLVLLGSFVLRKYRTSSGGFRLPTLTLGGDADGLCRVTRIAEAFAVDKGSSSVIVLPGVSHMQFASGAASSVIQKHDLKPEVSEASAHSSIGRFVAAFLDSNREELAAGSSATATVLDPIVEAMRQEGSQKLNALCNSDFPTSSACNYPKWPDASLDPLPVPKPDPMPPSDCICGSSFVEENAQKLMARFDLSPTPSASFFSKDSFHDVSDTHPFHLPHIFNDCEDPASCLLNTTSVTMPIYEDGDPWHRESYVDDGLTPISAKEFRTKLKSRQAMWQAAGFSDDITKDIEKTDGSLEICKSINQASYDWALSSASPAAKAKFSSVGEPYVFVDDVVAKIGVTGPEWIKDAMVYKRTSSGMTVQSWTFKTENTNHGHVPYIVTAGYHYCKILSPFRAMEWITVDGLRLHGSLASETVTLDGKNNATFSSRKMLQ</sequence>
<protein>
    <submittedName>
        <fullName evidence="2">Uncharacterized protein</fullName>
    </submittedName>
</protein>
<proteinExistence type="predicted"/>
<dbReference type="Proteomes" id="UP001190700">
    <property type="component" value="Unassembled WGS sequence"/>
</dbReference>